<dbReference type="GO" id="GO:0005524">
    <property type="term" value="F:ATP binding"/>
    <property type="evidence" value="ECO:0007669"/>
    <property type="project" value="UniProtKB-KW"/>
</dbReference>
<evidence type="ECO:0000256" key="6">
    <source>
        <dbReference type="ARBA" id="ARBA00022598"/>
    </source>
</evidence>
<dbReference type="Gene3D" id="1.10.730.10">
    <property type="entry name" value="Isoleucyl-tRNA Synthetase, Domain 1"/>
    <property type="match status" value="1"/>
</dbReference>
<dbReference type="PRINTS" id="PR00986">
    <property type="entry name" value="TRNASYNTHVAL"/>
</dbReference>
<feature type="compositionally biased region" description="Basic and acidic residues" evidence="16">
    <location>
        <begin position="72"/>
        <end position="87"/>
    </location>
</feature>
<dbReference type="InterPro" id="IPR009008">
    <property type="entry name" value="Val/Leu/Ile-tRNA-synth_edit"/>
</dbReference>
<evidence type="ECO:0000256" key="1">
    <source>
        <dbReference type="ARBA" id="ARBA00004173"/>
    </source>
</evidence>
<feature type="compositionally biased region" description="Basic and acidic residues" evidence="16">
    <location>
        <begin position="1"/>
        <end position="21"/>
    </location>
</feature>
<feature type="compositionally biased region" description="Basic and acidic residues" evidence="16">
    <location>
        <begin position="124"/>
        <end position="190"/>
    </location>
</feature>
<organism evidence="19 20">
    <name type="scientific">Coccomyxa viridis</name>
    <dbReference type="NCBI Taxonomy" id="1274662"/>
    <lineage>
        <taxon>Eukaryota</taxon>
        <taxon>Viridiplantae</taxon>
        <taxon>Chlorophyta</taxon>
        <taxon>core chlorophytes</taxon>
        <taxon>Trebouxiophyceae</taxon>
        <taxon>Trebouxiophyceae incertae sedis</taxon>
        <taxon>Coccomyxaceae</taxon>
        <taxon>Coccomyxa</taxon>
    </lineage>
</organism>
<dbReference type="Pfam" id="PF08264">
    <property type="entry name" value="Anticodon_1"/>
    <property type="match status" value="1"/>
</dbReference>
<keyword evidence="15" id="KW-0175">Coiled coil</keyword>
<comment type="caution">
    <text evidence="19">The sequence shown here is derived from an EMBL/GenBank/DDBJ whole genome shotgun (WGS) entry which is preliminary data.</text>
</comment>
<dbReference type="FunFam" id="1.10.730.10:FF:000009">
    <property type="entry name" value="Valine--tRNA ligase, mitochondrial"/>
    <property type="match status" value="1"/>
</dbReference>
<dbReference type="InterPro" id="IPR014729">
    <property type="entry name" value="Rossmann-like_a/b/a_fold"/>
</dbReference>
<dbReference type="SUPFAM" id="SSF47323">
    <property type="entry name" value="Anticodon-binding domain of a subclass of class I aminoacyl-tRNA synthetases"/>
    <property type="match status" value="1"/>
</dbReference>
<gene>
    <name evidence="19" type="ORF">CVIRNUC_009602</name>
</gene>
<protein>
    <recommendedName>
        <fullName evidence="12">Valine--tRNA ligase, mitochondrial</fullName>
        <ecNumber evidence="4">6.1.1.9</ecNumber>
    </recommendedName>
    <alternativeName>
        <fullName evidence="11">Valyl-tRNA synthetase</fullName>
    </alternativeName>
</protein>
<dbReference type="PROSITE" id="PS00178">
    <property type="entry name" value="AA_TRNA_LIGASE_I"/>
    <property type="match status" value="1"/>
</dbReference>
<proteinExistence type="inferred from homology"/>
<dbReference type="InterPro" id="IPR002303">
    <property type="entry name" value="Valyl-tRNA_ligase"/>
</dbReference>
<evidence type="ECO:0000256" key="8">
    <source>
        <dbReference type="ARBA" id="ARBA00022840"/>
    </source>
</evidence>
<sequence length="1181" mass="130922">MGVKDIIKRMEELATNGREDSSSAAAPADSKSKSMSPRGSASTDAKVDQVSKGTATATQQDPASSGPALDASAKEDAAKPSPPEKEPAVAVTPLTDPQQASEASQPASGPSTQANAAHASAVSKEPEDAEKKAKKDAKAKAKAEKAAKAKKKEQDRLAQAKAKEEGSAGDSKKAQMKKEAEAKKAAEDREVAKRLEQVQQLPQGQKKDYGAEMLKGYDPKYVEAATYAWWEHCGFFKPSEDSKAEKFVMVIPPPNVTGTLHLGHTLMVAIEDTLTRWHRMSGRTALWVPGMDHAGIATQTVVEKQLRRSGVSRHDLGREKFLGEVHKWVDEKGGQILQQLRRLGASPDWSRQAYTMSPQLSAAVLEAFLRMHAAGLIYRDNRLVNWDTRLQSAVSDIEVEYVDVKEYDRIKVPGYQEEVEFGVLTSFAYKLEGGEEEVVVATTRPETMLGDTAVAVHPDDKRYLHLHGKHVVHPLDGRKIPIITDAELVDMSFGTGAVKITPAHDPNDFATGKRHNLQFLNILTNEGDINTAGGQFAGQPRFKARVTVVDWLKEKGLFRGTAGNAMRLGLCSRSGDVIEPVLKPQWWVDMKEMAAEAVAAAKDKRLTIIPSEFEATWFRWLESIRDWCISRQLWWGHRIPAWYVCLEGDEGSVAGTMSEHLDRWVVAADGDAARKEAEKKFPGKVKGLSQDEDVLDTWFSSSLFPFSTLGWPEQTEDLARYYPTTLLETGHDILFFWVAKMVMMGMKLTGKVPFSHVYLHSMVRDAHGRKMSKSLGNVIDPLQVIEGISLQNLQATLEGGNLDPREVQKAKEVQKEDFPEGIEECGTDALRFALISYTSQANSVNLDIKRVVAYRHWCNKLWNAVRFALMNLGEGFQPCSSPPQPSGLPMACQWILSRLNAATQGTVSALETYAFSAASQALYSWWQYELCDVFIELVKPVMARSSSEQGADADKRAFRDTLWTCLDTGLRLLHPIMPFVTEELWQKLPKHPSHESRESIMICSYPAGQSAWSNAEVEADMAYVNAIVARTRRLRSDYDLQPKQRPRLDILCKDAQRLERLSKLTGLIGSLAFSDHVEVSGAAEPPSGSAVNVVDDTTSVCLMLKGILDPVKEIAKLQDKRAKLKQEKEALRTKMSMAVYKERTPDAIKAEDSRKLERLEAQLQSLSDALLGLDAMKIRSL</sequence>
<dbReference type="Gene3D" id="1.10.287.380">
    <property type="entry name" value="Valyl-tRNA synthetase, C-terminal domain"/>
    <property type="match status" value="1"/>
</dbReference>
<keyword evidence="9 14" id="KW-0648">Protein biosynthesis</keyword>
<reference evidence="19 20" key="1">
    <citation type="submission" date="2023-10" db="EMBL/GenBank/DDBJ databases">
        <authorList>
            <person name="Maclean D."/>
            <person name="Macfadyen A."/>
        </authorList>
    </citation>
    <scope>NUCLEOTIDE SEQUENCE [LARGE SCALE GENOMIC DNA]</scope>
</reference>
<dbReference type="AlphaFoldDB" id="A0AAV1IGD2"/>
<keyword evidence="8 14" id="KW-0067">ATP-binding</keyword>
<accession>A0AAV1IGD2</accession>
<evidence type="ECO:0000256" key="5">
    <source>
        <dbReference type="ARBA" id="ARBA00022490"/>
    </source>
</evidence>
<dbReference type="InterPro" id="IPR033705">
    <property type="entry name" value="Anticodon_Ia_Val"/>
</dbReference>
<keyword evidence="20" id="KW-1185">Reference proteome</keyword>
<evidence type="ECO:0000256" key="13">
    <source>
        <dbReference type="ARBA" id="ARBA00047552"/>
    </source>
</evidence>
<evidence type="ECO:0000256" key="3">
    <source>
        <dbReference type="ARBA" id="ARBA00005594"/>
    </source>
</evidence>
<dbReference type="InterPro" id="IPR037118">
    <property type="entry name" value="Val-tRNA_synth_C_sf"/>
</dbReference>
<comment type="similarity">
    <text evidence="3 14">Belongs to the class-I aminoacyl-tRNA synthetase family.</text>
</comment>
<feature type="compositionally biased region" description="Polar residues" evidence="16">
    <location>
        <begin position="51"/>
        <end position="63"/>
    </location>
</feature>
<evidence type="ECO:0000256" key="7">
    <source>
        <dbReference type="ARBA" id="ARBA00022741"/>
    </source>
</evidence>
<dbReference type="FunFam" id="3.90.740.10:FF:000005">
    <property type="entry name" value="Valine--tRNA ligase, mitochondrial"/>
    <property type="match status" value="1"/>
</dbReference>
<dbReference type="PANTHER" id="PTHR11946:SF109">
    <property type="entry name" value="VALINE--TRNA LIGASE"/>
    <property type="match status" value="1"/>
</dbReference>
<comment type="subcellular location">
    <subcellularLocation>
        <location evidence="2">Cytoplasm</location>
    </subcellularLocation>
    <subcellularLocation>
        <location evidence="1">Mitochondrion</location>
    </subcellularLocation>
</comment>
<keyword evidence="6 14" id="KW-0436">Ligase</keyword>
<evidence type="ECO:0000256" key="10">
    <source>
        <dbReference type="ARBA" id="ARBA00023146"/>
    </source>
</evidence>
<evidence type="ECO:0000256" key="12">
    <source>
        <dbReference type="ARBA" id="ARBA00040837"/>
    </source>
</evidence>
<dbReference type="SUPFAM" id="SSF50677">
    <property type="entry name" value="ValRS/IleRS/LeuRS editing domain"/>
    <property type="match status" value="1"/>
</dbReference>
<comment type="catalytic activity">
    <reaction evidence="13">
        <text>tRNA(Val) + L-valine + ATP = L-valyl-tRNA(Val) + AMP + diphosphate</text>
        <dbReference type="Rhea" id="RHEA:10704"/>
        <dbReference type="Rhea" id="RHEA-COMP:9672"/>
        <dbReference type="Rhea" id="RHEA-COMP:9708"/>
        <dbReference type="ChEBI" id="CHEBI:30616"/>
        <dbReference type="ChEBI" id="CHEBI:33019"/>
        <dbReference type="ChEBI" id="CHEBI:57762"/>
        <dbReference type="ChEBI" id="CHEBI:78442"/>
        <dbReference type="ChEBI" id="CHEBI:78537"/>
        <dbReference type="ChEBI" id="CHEBI:456215"/>
        <dbReference type="EC" id="6.1.1.9"/>
    </reaction>
</comment>
<evidence type="ECO:0000256" key="2">
    <source>
        <dbReference type="ARBA" id="ARBA00004496"/>
    </source>
</evidence>
<evidence type="ECO:0000256" key="16">
    <source>
        <dbReference type="SAM" id="MobiDB-lite"/>
    </source>
</evidence>
<dbReference type="FunFam" id="3.40.50.620:FF:000020">
    <property type="entry name" value="Valine--tRNA ligase, mitochondrial"/>
    <property type="match status" value="1"/>
</dbReference>
<feature type="compositionally biased region" description="Low complexity" evidence="16">
    <location>
        <begin position="22"/>
        <end position="37"/>
    </location>
</feature>
<evidence type="ECO:0000259" key="17">
    <source>
        <dbReference type="Pfam" id="PF00133"/>
    </source>
</evidence>
<evidence type="ECO:0000259" key="18">
    <source>
        <dbReference type="Pfam" id="PF08264"/>
    </source>
</evidence>
<feature type="compositionally biased region" description="Polar residues" evidence="16">
    <location>
        <begin position="95"/>
        <end position="115"/>
    </location>
</feature>
<dbReference type="NCBIfam" id="TIGR00422">
    <property type="entry name" value="valS"/>
    <property type="match status" value="1"/>
</dbReference>
<dbReference type="InterPro" id="IPR013155">
    <property type="entry name" value="M/V/L/I-tRNA-synth_anticd-bd"/>
</dbReference>
<keyword evidence="10 14" id="KW-0030">Aminoacyl-tRNA synthetase</keyword>
<dbReference type="Pfam" id="PF00133">
    <property type="entry name" value="tRNA-synt_1"/>
    <property type="match status" value="1"/>
</dbReference>
<dbReference type="GO" id="GO:0005829">
    <property type="term" value="C:cytosol"/>
    <property type="evidence" value="ECO:0007669"/>
    <property type="project" value="TreeGrafter"/>
</dbReference>
<evidence type="ECO:0000256" key="11">
    <source>
        <dbReference type="ARBA" id="ARBA00029936"/>
    </source>
</evidence>
<dbReference type="GO" id="GO:0005739">
    <property type="term" value="C:mitochondrion"/>
    <property type="evidence" value="ECO:0007669"/>
    <property type="project" value="UniProtKB-SubCell"/>
</dbReference>
<dbReference type="GO" id="GO:0009791">
    <property type="term" value="P:post-embryonic development"/>
    <property type="evidence" value="ECO:0007669"/>
    <property type="project" value="UniProtKB-ARBA"/>
</dbReference>
<dbReference type="PANTHER" id="PTHR11946">
    <property type="entry name" value="VALYL-TRNA SYNTHETASES"/>
    <property type="match status" value="1"/>
</dbReference>
<feature type="region of interest" description="Disordered" evidence="16">
    <location>
        <begin position="1"/>
        <end position="190"/>
    </location>
</feature>
<dbReference type="Gene3D" id="3.40.50.620">
    <property type="entry name" value="HUPs"/>
    <property type="match status" value="2"/>
</dbReference>
<dbReference type="EMBL" id="CAUYUE010000014">
    <property type="protein sequence ID" value="CAK0786389.1"/>
    <property type="molecule type" value="Genomic_DNA"/>
</dbReference>
<dbReference type="CDD" id="cd07962">
    <property type="entry name" value="Anticodon_Ia_Val"/>
    <property type="match status" value="1"/>
</dbReference>
<keyword evidence="5" id="KW-0963">Cytoplasm</keyword>
<feature type="domain" description="Methionyl/Valyl/Leucyl/Isoleucyl-tRNA synthetase anticodon-binding" evidence="18">
    <location>
        <begin position="893"/>
        <end position="1045"/>
    </location>
</feature>
<dbReference type="Gene3D" id="3.90.740.10">
    <property type="entry name" value="Valyl/Leucyl/Isoleucyl-tRNA synthetase, editing domain"/>
    <property type="match status" value="1"/>
</dbReference>
<dbReference type="GO" id="GO:0004832">
    <property type="term" value="F:valine-tRNA ligase activity"/>
    <property type="evidence" value="ECO:0007669"/>
    <property type="project" value="UniProtKB-EC"/>
</dbReference>
<dbReference type="InterPro" id="IPR001412">
    <property type="entry name" value="aa-tRNA-synth_I_CS"/>
</dbReference>
<dbReference type="EC" id="6.1.1.9" evidence="4"/>
<keyword evidence="7 14" id="KW-0547">Nucleotide-binding</keyword>
<dbReference type="Proteomes" id="UP001314263">
    <property type="component" value="Unassembled WGS sequence"/>
</dbReference>
<dbReference type="HAMAP" id="MF_02004">
    <property type="entry name" value="Val_tRNA_synth_type1"/>
    <property type="match status" value="1"/>
</dbReference>
<dbReference type="GO" id="GO:0006438">
    <property type="term" value="P:valyl-tRNA aminoacylation"/>
    <property type="evidence" value="ECO:0007669"/>
    <property type="project" value="InterPro"/>
</dbReference>
<dbReference type="InterPro" id="IPR009080">
    <property type="entry name" value="tRNAsynth_Ia_anticodon-bd"/>
</dbReference>
<feature type="domain" description="Aminoacyl-tRNA synthetase class Ia" evidence="17">
    <location>
        <begin position="226"/>
        <end position="846"/>
    </location>
</feature>
<evidence type="ECO:0000313" key="19">
    <source>
        <dbReference type="EMBL" id="CAK0786389.1"/>
    </source>
</evidence>
<evidence type="ECO:0000256" key="4">
    <source>
        <dbReference type="ARBA" id="ARBA00013169"/>
    </source>
</evidence>
<feature type="coiled-coil region" evidence="15">
    <location>
        <begin position="1114"/>
        <end position="1176"/>
    </location>
</feature>
<evidence type="ECO:0000256" key="15">
    <source>
        <dbReference type="SAM" id="Coils"/>
    </source>
</evidence>
<dbReference type="GO" id="GO:0002161">
    <property type="term" value="F:aminoacyl-tRNA deacylase activity"/>
    <property type="evidence" value="ECO:0007669"/>
    <property type="project" value="InterPro"/>
</dbReference>
<name>A0AAV1IGD2_9CHLO</name>
<evidence type="ECO:0000256" key="14">
    <source>
        <dbReference type="RuleBase" id="RU363035"/>
    </source>
</evidence>
<evidence type="ECO:0000256" key="9">
    <source>
        <dbReference type="ARBA" id="ARBA00022917"/>
    </source>
</evidence>
<dbReference type="GO" id="GO:0048608">
    <property type="term" value="P:reproductive structure development"/>
    <property type="evidence" value="ECO:0007669"/>
    <property type="project" value="UniProtKB-ARBA"/>
</dbReference>
<dbReference type="NCBIfam" id="NF004349">
    <property type="entry name" value="PRK05729.1"/>
    <property type="match status" value="1"/>
</dbReference>
<dbReference type="CDD" id="cd00817">
    <property type="entry name" value="ValRS_core"/>
    <property type="match status" value="1"/>
</dbReference>
<dbReference type="SUPFAM" id="SSF52374">
    <property type="entry name" value="Nucleotidylyl transferase"/>
    <property type="match status" value="1"/>
</dbReference>
<dbReference type="InterPro" id="IPR002300">
    <property type="entry name" value="aa-tRNA-synth_Ia"/>
</dbReference>
<dbReference type="FunFam" id="3.40.50.620:FF:000078">
    <property type="entry name" value="Valine--tRNA ligase, mitochondrial"/>
    <property type="match status" value="1"/>
</dbReference>
<evidence type="ECO:0000313" key="20">
    <source>
        <dbReference type="Proteomes" id="UP001314263"/>
    </source>
</evidence>